<evidence type="ECO:0000313" key="2">
    <source>
        <dbReference type="EMBL" id="MFD2791219.1"/>
    </source>
</evidence>
<keyword evidence="3" id="KW-1185">Reference proteome</keyword>
<feature type="domain" description="VOC" evidence="1">
    <location>
        <begin position="6"/>
        <end position="128"/>
    </location>
</feature>
<comment type="caution">
    <text evidence="2">The sequence shown here is derived from an EMBL/GenBank/DDBJ whole genome shotgun (WGS) entry which is preliminary data.</text>
</comment>
<gene>
    <name evidence="2" type="ORF">ACFS1K_15695</name>
</gene>
<dbReference type="InterPro" id="IPR052164">
    <property type="entry name" value="Anthracycline_SecMetBiosynth"/>
</dbReference>
<dbReference type="InterPro" id="IPR037523">
    <property type="entry name" value="VOC_core"/>
</dbReference>
<proteinExistence type="predicted"/>
<dbReference type="SUPFAM" id="SSF54593">
    <property type="entry name" value="Glyoxalase/Bleomycin resistance protein/Dihydroxybiphenyl dioxygenase"/>
    <property type="match status" value="1"/>
</dbReference>
<dbReference type="PANTHER" id="PTHR33993">
    <property type="entry name" value="GLYOXALASE-RELATED"/>
    <property type="match status" value="1"/>
</dbReference>
<dbReference type="RefSeq" id="WP_251806422.1">
    <property type="nucleotide sequence ID" value="NZ_CP166679.1"/>
</dbReference>
<dbReference type="Proteomes" id="UP001597532">
    <property type="component" value="Unassembled WGS sequence"/>
</dbReference>
<dbReference type="InterPro" id="IPR029068">
    <property type="entry name" value="Glyas_Bleomycin-R_OHBP_Dase"/>
</dbReference>
<evidence type="ECO:0000313" key="3">
    <source>
        <dbReference type="Proteomes" id="UP001597532"/>
    </source>
</evidence>
<dbReference type="CDD" id="cd07247">
    <property type="entry name" value="SgaA_N_like"/>
    <property type="match status" value="1"/>
</dbReference>
<protein>
    <submittedName>
        <fullName evidence="2">VOC family protein</fullName>
    </submittedName>
</protein>
<reference evidence="3" key="1">
    <citation type="journal article" date="2019" name="Int. J. Syst. Evol. Microbiol.">
        <title>The Global Catalogue of Microorganisms (GCM) 10K type strain sequencing project: providing services to taxonomists for standard genome sequencing and annotation.</title>
        <authorList>
            <consortium name="The Broad Institute Genomics Platform"/>
            <consortium name="The Broad Institute Genome Sequencing Center for Infectious Disease"/>
            <person name="Wu L."/>
            <person name="Ma J."/>
        </authorList>
    </citation>
    <scope>NUCLEOTIDE SEQUENCE [LARGE SCALE GENOMIC DNA]</scope>
    <source>
        <strain evidence="3">KCTC 52924</strain>
    </source>
</reference>
<dbReference type="Gene3D" id="3.10.180.10">
    <property type="entry name" value="2,3-Dihydroxybiphenyl 1,2-Dioxygenase, domain 1"/>
    <property type="match status" value="1"/>
</dbReference>
<organism evidence="2 3">
    <name type="scientific">Arenibacter antarcticus</name>
    <dbReference type="NCBI Taxonomy" id="2040469"/>
    <lineage>
        <taxon>Bacteria</taxon>
        <taxon>Pseudomonadati</taxon>
        <taxon>Bacteroidota</taxon>
        <taxon>Flavobacteriia</taxon>
        <taxon>Flavobacteriales</taxon>
        <taxon>Flavobacteriaceae</taxon>
        <taxon>Arenibacter</taxon>
    </lineage>
</organism>
<evidence type="ECO:0000259" key="1">
    <source>
        <dbReference type="PROSITE" id="PS51819"/>
    </source>
</evidence>
<accession>A0ABW5VJW7</accession>
<dbReference type="EMBL" id="JBHUOK010000032">
    <property type="protein sequence ID" value="MFD2791219.1"/>
    <property type="molecule type" value="Genomic_DNA"/>
</dbReference>
<dbReference type="PANTHER" id="PTHR33993:SF2">
    <property type="entry name" value="VOC DOMAIN-CONTAINING PROTEIN"/>
    <property type="match status" value="1"/>
</dbReference>
<sequence>MAANNPVVWFEIYVNEMERAQDFYEAVLKIKCSKLPMPQEIQGNMTMVTFPMNMNGSGASGALVQMDDFKAGGNSTVVYFHCDDCVVEENRVEKAGGKVFQGKHSIGEYGFISLAYDTEGNMFGLHSMS</sequence>
<name>A0ABW5VJW7_9FLAO</name>
<dbReference type="PROSITE" id="PS51819">
    <property type="entry name" value="VOC"/>
    <property type="match status" value="1"/>
</dbReference>